<proteinExistence type="predicted"/>
<comment type="caution">
    <text evidence="2">The sequence shown here is derived from an EMBL/GenBank/DDBJ whole genome shotgun (WGS) entry which is preliminary data.</text>
</comment>
<dbReference type="PANTHER" id="PTHR34189">
    <property type="entry name" value="TRANSMEMBRANE PROTEIN"/>
    <property type="match status" value="1"/>
</dbReference>
<evidence type="ECO:0000313" key="2">
    <source>
        <dbReference type="EMBL" id="KAG0493805.1"/>
    </source>
</evidence>
<evidence type="ECO:0008006" key="4">
    <source>
        <dbReference type="Google" id="ProtNLM"/>
    </source>
</evidence>
<keyword evidence="1" id="KW-0472">Membrane</keyword>
<dbReference type="Proteomes" id="UP000639772">
    <property type="component" value="Unassembled WGS sequence"/>
</dbReference>
<keyword evidence="1" id="KW-1133">Transmembrane helix</keyword>
<accession>A0A835RK66</accession>
<evidence type="ECO:0000256" key="1">
    <source>
        <dbReference type="SAM" id="Phobius"/>
    </source>
</evidence>
<dbReference type="PANTHER" id="PTHR34189:SF13">
    <property type="entry name" value="TRANSMEMBRANE PROTEIN"/>
    <property type="match status" value="1"/>
</dbReference>
<keyword evidence="1" id="KW-0812">Transmembrane</keyword>
<gene>
    <name evidence="2" type="ORF">HPP92_004799</name>
</gene>
<dbReference type="OrthoDB" id="782174at2759"/>
<dbReference type="AlphaFoldDB" id="A0A835RK66"/>
<protein>
    <recommendedName>
        <fullName evidence="4">Transmembrane protein</fullName>
    </recommendedName>
</protein>
<reference evidence="2 3" key="1">
    <citation type="journal article" date="2020" name="Nat. Food">
        <title>A phased Vanilla planifolia genome enables genetic improvement of flavour and production.</title>
        <authorList>
            <person name="Hasing T."/>
            <person name="Tang H."/>
            <person name="Brym M."/>
            <person name="Khazi F."/>
            <person name="Huang T."/>
            <person name="Chambers A.H."/>
        </authorList>
    </citation>
    <scope>NUCLEOTIDE SEQUENCE [LARGE SCALE GENOMIC DNA]</scope>
    <source>
        <tissue evidence="2">Leaf</tissue>
    </source>
</reference>
<dbReference type="EMBL" id="JADCNM010000002">
    <property type="protein sequence ID" value="KAG0493805.1"/>
    <property type="molecule type" value="Genomic_DNA"/>
</dbReference>
<evidence type="ECO:0000313" key="3">
    <source>
        <dbReference type="Proteomes" id="UP000639772"/>
    </source>
</evidence>
<name>A0A835RK66_VANPL</name>
<sequence length="112" mass="12688">MEKSATATRTDDFRRSAAVVRGMQRTHRSILEIDFLPTTDPCSFAGKKEARRLRFAEWTIHALPIVTFLCIIVLCFLSSRDIDGSARDAALVSRVNNDTVAVNDCWECFMFL</sequence>
<organism evidence="2 3">
    <name type="scientific">Vanilla planifolia</name>
    <name type="common">Vanilla</name>
    <dbReference type="NCBI Taxonomy" id="51239"/>
    <lineage>
        <taxon>Eukaryota</taxon>
        <taxon>Viridiplantae</taxon>
        <taxon>Streptophyta</taxon>
        <taxon>Embryophyta</taxon>
        <taxon>Tracheophyta</taxon>
        <taxon>Spermatophyta</taxon>
        <taxon>Magnoliopsida</taxon>
        <taxon>Liliopsida</taxon>
        <taxon>Asparagales</taxon>
        <taxon>Orchidaceae</taxon>
        <taxon>Vanilloideae</taxon>
        <taxon>Vanilleae</taxon>
        <taxon>Vanilla</taxon>
    </lineage>
</organism>
<feature type="transmembrane region" description="Helical" evidence="1">
    <location>
        <begin position="58"/>
        <end position="77"/>
    </location>
</feature>